<proteinExistence type="predicted"/>
<keyword evidence="1" id="KW-0812">Transmembrane</keyword>
<reference evidence="2 3" key="1">
    <citation type="submission" date="2019-08" db="EMBL/GenBank/DDBJ databases">
        <title>Genome of Phaeodactylibacter luteus.</title>
        <authorList>
            <person name="Bowman J.P."/>
        </authorList>
    </citation>
    <scope>NUCLEOTIDE SEQUENCE [LARGE SCALE GENOMIC DNA]</scope>
    <source>
        <strain evidence="2 3">KCTC 42180</strain>
    </source>
</reference>
<evidence type="ECO:0000256" key="1">
    <source>
        <dbReference type="SAM" id="Phobius"/>
    </source>
</evidence>
<name>A0A5C6RFP5_9BACT</name>
<keyword evidence="1" id="KW-1133">Transmembrane helix</keyword>
<keyword evidence="1" id="KW-0472">Membrane</keyword>
<dbReference type="Proteomes" id="UP000321580">
    <property type="component" value="Unassembled WGS sequence"/>
</dbReference>
<accession>A0A5C6RFP5</accession>
<gene>
    <name evidence="2" type="ORF">FRY97_21770</name>
</gene>
<dbReference type="EMBL" id="VOOR01000130">
    <property type="protein sequence ID" value="TXB57035.1"/>
    <property type="molecule type" value="Genomic_DNA"/>
</dbReference>
<evidence type="ECO:0000313" key="2">
    <source>
        <dbReference type="EMBL" id="TXB57035.1"/>
    </source>
</evidence>
<feature type="transmembrane region" description="Helical" evidence="1">
    <location>
        <begin position="38"/>
        <end position="60"/>
    </location>
</feature>
<comment type="caution">
    <text evidence="2">The sequence shown here is derived from an EMBL/GenBank/DDBJ whole genome shotgun (WGS) entry which is preliminary data.</text>
</comment>
<protein>
    <submittedName>
        <fullName evidence="2">Uncharacterized protein</fullName>
    </submittedName>
</protein>
<sequence>MININIKKQNRSRVFTILVIGGLWGVLDSLMFKGVISFLIDGVLILVTTVLLGALTNYLLKKIGFEWPKEQFDEDSILDIEFRNQERIEVENNDDIAALNYGIIWAILFLISTF</sequence>
<dbReference type="RefSeq" id="WP_147169732.1">
    <property type="nucleotide sequence ID" value="NZ_VOOR01000130.1"/>
</dbReference>
<dbReference type="AlphaFoldDB" id="A0A5C6RFP5"/>
<feature type="transmembrane region" description="Helical" evidence="1">
    <location>
        <begin position="12"/>
        <end position="32"/>
    </location>
</feature>
<keyword evidence="3" id="KW-1185">Reference proteome</keyword>
<organism evidence="2 3">
    <name type="scientific">Phaeodactylibacter luteus</name>
    <dbReference type="NCBI Taxonomy" id="1564516"/>
    <lineage>
        <taxon>Bacteria</taxon>
        <taxon>Pseudomonadati</taxon>
        <taxon>Bacteroidota</taxon>
        <taxon>Saprospiria</taxon>
        <taxon>Saprospirales</taxon>
        <taxon>Haliscomenobacteraceae</taxon>
        <taxon>Phaeodactylibacter</taxon>
    </lineage>
</organism>
<evidence type="ECO:0000313" key="3">
    <source>
        <dbReference type="Proteomes" id="UP000321580"/>
    </source>
</evidence>